<dbReference type="PANTHER" id="PTHR30146:SF144">
    <property type="entry name" value="LACI-FAMILY TRANSCRIPTION REGULATOR"/>
    <property type="match status" value="1"/>
</dbReference>
<reference evidence="5" key="1">
    <citation type="submission" date="2022-09" db="EMBL/GenBank/DDBJ databases">
        <title>Comparative genomics and taxonomic characterization of three novel marine species of genus Reichenbachiella exhibiting antioxidant and polysaccharide degradation activities.</title>
        <authorList>
            <person name="Muhammad N."/>
            <person name="Lee Y.-J."/>
            <person name="Ko J."/>
            <person name="Kim S.-G."/>
        </authorList>
    </citation>
    <scope>NUCLEOTIDE SEQUENCE</scope>
    <source>
        <strain evidence="5">BKB1-1</strain>
    </source>
</reference>
<dbReference type="Gene3D" id="1.10.260.40">
    <property type="entry name" value="lambda repressor-like DNA-binding domains"/>
    <property type="match status" value="1"/>
</dbReference>
<keyword evidence="6" id="KW-1185">Reference proteome</keyword>
<dbReference type="GO" id="GO:0003677">
    <property type="term" value="F:DNA binding"/>
    <property type="evidence" value="ECO:0007669"/>
    <property type="project" value="UniProtKB-KW"/>
</dbReference>
<evidence type="ECO:0000313" key="5">
    <source>
        <dbReference type="EMBL" id="UXP33863.1"/>
    </source>
</evidence>
<dbReference type="Pfam" id="PF00356">
    <property type="entry name" value="LacI"/>
    <property type="match status" value="1"/>
</dbReference>
<dbReference type="InterPro" id="IPR010982">
    <property type="entry name" value="Lambda_DNA-bd_dom_sf"/>
</dbReference>
<keyword evidence="1" id="KW-0805">Transcription regulation</keyword>
<dbReference type="EMBL" id="CP106679">
    <property type="protein sequence ID" value="UXP33863.1"/>
    <property type="molecule type" value="Genomic_DNA"/>
</dbReference>
<dbReference type="Pfam" id="PF13407">
    <property type="entry name" value="Peripla_BP_4"/>
    <property type="match status" value="1"/>
</dbReference>
<dbReference type="SMART" id="SM00354">
    <property type="entry name" value="HTH_LACI"/>
    <property type="match status" value="1"/>
</dbReference>
<proteinExistence type="predicted"/>
<keyword evidence="2 5" id="KW-0238">DNA-binding</keyword>
<evidence type="ECO:0000256" key="1">
    <source>
        <dbReference type="ARBA" id="ARBA00023015"/>
    </source>
</evidence>
<dbReference type="CDD" id="cd01392">
    <property type="entry name" value="HTH_LacI"/>
    <property type="match status" value="1"/>
</dbReference>
<dbReference type="PROSITE" id="PS50932">
    <property type="entry name" value="HTH_LACI_2"/>
    <property type="match status" value="1"/>
</dbReference>
<dbReference type="PROSITE" id="PS00356">
    <property type="entry name" value="HTH_LACI_1"/>
    <property type="match status" value="1"/>
</dbReference>
<dbReference type="RefSeq" id="WP_262311289.1">
    <property type="nucleotide sequence ID" value="NZ_CP106679.1"/>
</dbReference>
<dbReference type="PANTHER" id="PTHR30146">
    <property type="entry name" value="LACI-RELATED TRANSCRIPTIONAL REPRESSOR"/>
    <property type="match status" value="1"/>
</dbReference>
<accession>A0ABY6CWN4</accession>
<dbReference type="SUPFAM" id="SSF53822">
    <property type="entry name" value="Periplasmic binding protein-like I"/>
    <property type="match status" value="1"/>
</dbReference>
<dbReference type="InterPro" id="IPR000843">
    <property type="entry name" value="HTH_LacI"/>
</dbReference>
<sequence length="352" mass="39720">MSDNKNIRIKDIAKMAGVSVGTVDRVIHKRGKVAEDIQKKIEKVLKETGYKPNLLARTLGSNKAVKIAILIPDPDQDEYWALSQAGIDQSLQEWSQYNLELSAHHFDLYDSSSFASIAQSVLDLQPDGVVAAPIFHHESLDFFGQLKKQNIPFVLFNTNLTELNPLSFIGQDLYQSGKVAGELLSYCIEPDDQIAVLHISESIENSVHLKAKESGLRDFVQKDYLVQSHDLNNVDDPNFETEVERILREPELGGVFVSTSKGTHIIASILEQCDLRHIKLVGYDLLAKNLEHLQRGNVNFLINQNPKRMTLVGISHLTNYLLFHKDMPSKELFPLEIITPQNVDSYIQSRIH</sequence>
<evidence type="ECO:0000256" key="3">
    <source>
        <dbReference type="ARBA" id="ARBA00023163"/>
    </source>
</evidence>
<dbReference type="InterPro" id="IPR025997">
    <property type="entry name" value="SBP_2_dom"/>
</dbReference>
<protein>
    <submittedName>
        <fullName evidence="5">LacI family DNA-binding transcriptional regulator</fullName>
    </submittedName>
</protein>
<dbReference type="InterPro" id="IPR028082">
    <property type="entry name" value="Peripla_BP_I"/>
</dbReference>
<dbReference type="SUPFAM" id="SSF47413">
    <property type="entry name" value="lambda repressor-like DNA-binding domains"/>
    <property type="match status" value="1"/>
</dbReference>
<name>A0ABY6CWN4_9BACT</name>
<evidence type="ECO:0000313" key="6">
    <source>
        <dbReference type="Proteomes" id="UP001065174"/>
    </source>
</evidence>
<evidence type="ECO:0000259" key="4">
    <source>
        <dbReference type="PROSITE" id="PS50932"/>
    </source>
</evidence>
<organism evidence="5 6">
    <name type="scientific">Reichenbachiella agarivorans</name>
    <dbReference type="NCBI Taxonomy" id="2979464"/>
    <lineage>
        <taxon>Bacteria</taxon>
        <taxon>Pseudomonadati</taxon>
        <taxon>Bacteroidota</taxon>
        <taxon>Cytophagia</taxon>
        <taxon>Cytophagales</taxon>
        <taxon>Reichenbachiellaceae</taxon>
        <taxon>Reichenbachiella</taxon>
    </lineage>
</organism>
<gene>
    <name evidence="5" type="ORF">N6H18_07880</name>
</gene>
<evidence type="ECO:0000256" key="2">
    <source>
        <dbReference type="ARBA" id="ARBA00023125"/>
    </source>
</evidence>
<keyword evidence="3" id="KW-0804">Transcription</keyword>
<feature type="domain" description="HTH lacI-type" evidence="4">
    <location>
        <begin position="7"/>
        <end position="61"/>
    </location>
</feature>
<dbReference type="Proteomes" id="UP001065174">
    <property type="component" value="Chromosome"/>
</dbReference>
<dbReference type="Gene3D" id="3.40.50.2300">
    <property type="match status" value="2"/>
</dbReference>